<dbReference type="GO" id="GO:0005576">
    <property type="term" value="C:extracellular region"/>
    <property type="evidence" value="ECO:0007669"/>
    <property type="project" value="UniProtKB-SubCell"/>
</dbReference>
<dbReference type="OrthoDB" id="5828355at2759"/>
<gene>
    <name evidence="9" type="ORF">WR25_19585</name>
</gene>
<evidence type="ECO:0000313" key="10">
    <source>
        <dbReference type="Proteomes" id="UP000218231"/>
    </source>
</evidence>
<evidence type="ECO:0000256" key="2">
    <source>
        <dbReference type="ARBA" id="ARBA00008019"/>
    </source>
</evidence>
<keyword evidence="4 7" id="KW-0732">Signal</keyword>
<feature type="domain" description="Pepsin inhibitor-3-like repeated" evidence="8">
    <location>
        <begin position="149"/>
        <end position="216"/>
    </location>
</feature>
<dbReference type="Proteomes" id="UP000218231">
    <property type="component" value="Unassembled WGS sequence"/>
</dbReference>
<dbReference type="Pfam" id="PF06394">
    <property type="entry name" value="Pepsin-I3"/>
    <property type="match status" value="1"/>
</dbReference>
<dbReference type="Gene3D" id="3.30.1120.50">
    <property type="entry name" value="Pepsin inhibitor-3"/>
    <property type="match status" value="2"/>
</dbReference>
<protein>
    <recommendedName>
        <fullName evidence="8">Pepsin inhibitor-3-like repeated domain-containing protein</fullName>
    </recommendedName>
</protein>
<evidence type="ECO:0000256" key="4">
    <source>
        <dbReference type="ARBA" id="ARBA00022729"/>
    </source>
</evidence>
<name>A0A2A2LCI5_9BILA</name>
<feature type="signal peptide" evidence="7">
    <location>
        <begin position="1"/>
        <end position="16"/>
    </location>
</feature>
<keyword evidence="3" id="KW-0964">Secreted</keyword>
<evidence type="ECO:0000256" key="6">
    <source>
        <dbReference type="SAM" id="MobiDB-lite"/>
    </source>
</evidence>
<dbReference type="STRING" id="2018661.A0A2A2LCI5"/>
<dbReference type="EMBL" id="LIAE01006917">
    <property type="protein sequence ID" value="PAV83844.1"/>
    <property type="molecule type" value="Genomic_DNA"/>
</dbReference>
<proteinExistence type="inferred from homology"/>
<evidence type="ECO:0000256" key="1">
    <source>
        <dbReference type="ARBA" id="ARBA00004613"/>
    </source>
</evidence>
<dbReference type="SUPFAM" id="SSF55149">
    <property type="entry name" value="Pepsin inhibitor-3"/>
    <property type="match status" value="1"/>
</dbReference>
<dbReference type="InterPro" id="IPR010480">
    <property type="entry name" value="Pepsin-I3"/>
</dbReference>
<dbReference type="PANTHER" id="PTHR37969">
    <property type="entry name" value="PROTEIN CBG07421-RELATED"/>
    <property type="match status" value="1"/>
</dbReference>
<comment type="similarity">
    <text evidence="2">Belongs to the protease inhibitor I33 family.</text>
</comment>
<evidence type="ECO:0000313" key="9">
    <source>
        <dbReference type="EMBL" id="PAV83844.1"/>
    </source>
</evidence>
<comment type="subcellular location">
    <subcellularLocation>
        <location evidence="1">Secreted</location>
    </subcellularLocation>
</comment>
<dbReference type="InterPro" id="IPR038412">
    <property type="entry name" value="Pepsin-I3_sf"/>
</dbReference>
<dbReference type="InterPro" id="IPR051901">
    <property type="entry name" value="Protease_Inhibitor_I33"/>
</dbReference>
<reference evidence="9 10" key="1">
    <citation type="journal article" date="2017" name="Curr. Biol.">
        <title>Genome architecture and evolution of a unichromosomal asexual nematode.</title>
        <authorList>
            <person name="Fradin H."/>
            <person name="Zegar C."/>
            <person name="Gutwein M."/>
            <person name="Lucas J."/>
            <person name="Kovtun M."/>
            <person name="Corcoran D."/>
            <person name="Baugh L.R."/>
            <person name="Kiontke K."/>
            <person name="Gunsalus K."/>
            <person name="Fitch D.H."/>
            <person name="Piano F."/>
        </authorList>
    </citation>
    <scope>NUCLEOTIDE SEQUENCE [LARGE SCALE GENOMIC DNA]</scope>
    <source>
        <strain evidence="9">PF1309</strain>
    </source>
</reference>
<feature type="region of interest" description="Disordered" evidence="6">
    <location>
        <begin position="245"/>
        <end position="266"/>
    </location>
</feature>
<comment type="caution">
    <text evidence="9">The sequence shown here is derived from an EMBL/GenBank/DDBJ whole genome shotgun (WGS) entry which is preliminary data.</text>
</comment>
<evidence type="ECO:0000256" key="7">
    <source>
        <dbReference type="SAM" id="SignalP"/>
    </source>
</evidence>
<feature type="chain" id="PRO_5013240155" description="Pepsin inhibitor-3-like repeated domain-containing protein" evidence="7">
    <location>
        <begin position="17"/>
        <end position="278"/>
    </location>
</feature>
<dbReference type="AlphaFoldDB" id="A0A2A2LCI5"/>
<evidence type="ECO:0000256" key="5">
    <source>
        <dbReference type="ARBA" id="ARBA00023157"/>
    </source>
</evidence>
<sequence>MLKLAIFSALIALVVCQTRPQVAVFPFPPQPQPQRLPCGFTCSVRTSFRTTVDNIFSEMRCSDGTHLDGRCHNCCVAFAVNHGLQSGNVFFAHGIRMKELNESEMKEFEDYKLALEKFKKERRAYEIYLSDLYRDKSMISPRKPSPELPERPSFCQPEQVKQHLLEGCTVQNQKIYIGNEYARDLTDKEIEELEVYTKKQQEYEKDLQKILIDNYRNIDNNNLVQFPIDEFPDIENELTEVNSDEKPTTITISKPRPAGYSLTLPSPPERPNFCTMIL</sequence>
<organism evidence="9 10">
    <name type="scientific">Diploscapter pachys</name>
    <dbReference type="NCBI Taxonomy" id="2018661"/>
    <lineage>
        <taxon>Eukaryota</taxon>
        <taxon>Metazoa</taxon>
        <taxon>Ecdysozoa</taxon>
        <taxon>Nematoda</taxon>
        <taxon>Chromadorea</taxon>
        <taxon>Rhabditida</taxon>
        <taxon>Rhabditina</taxon>
        <taxon>Rhabditomorpha</taxon>
        <taxon>Rhabditoidea</taxon>
        <taxon>Rhabditidae</taxon>
        <taxon>Diploscapter</taxon>
    </lineage>
</organism>
<accession>A0A2A2LCI5</accession>
<evidence type="ECO:0000256" key="3">
    <source>
        <dbReference type="ARBA" id="ARBA00022525"/>
    </source>
</evidence>
<keyword evidence="5" id="KW-1015">Disulfide bond</keyword>
<dbReference type="PANTHER" id="PTHR37969:SF4">
    <property type="entry name" value="PEPSIN INHIBITOR-3-LIKE REPEATED DOMAIN-CONTAINING PROTEIN"/>
    <property type="match status" value="1"/>
</dbReference>
<keyword evidence="10" id="KW-1185">Reference proteome</keyword>
<evidence type="ECO:0000259" key="8">
    <source>
        <dbReference type="Pfam" id="PF06394"/>
    </source>
</evidence>